<organism evidence="1 2">
    <name type="scientific">Boletus edulis BED1</name>
    <dbReference type="NCBI Taxonomy" id="1328754"/>
    <lineage>
        <taxon>Eukaryota</taxon>
        <taxon>Fungi</taxon>
        <taxon>Dikarya</taxon>
        <taxon>Basidiomycota</taxon>
        <taxon>Agaricomycotina</taxon>
        <taxon>Agaricomycetes</taxon>
        <taxon>Agaricomycetidae</taxon>
        <taxon>Boletales</taxon>
        <taxon>Boletineae</taxon>
        <taxon>Boletaceae</taxon>
        <taxon>Boletoideae</taxon>
        <taxon>Boletus</taxon>
    </lineage>
</organism>
<evidence type="ECO:0000313" key="2">
    <source>
        <dbReference type="Proteomes" id="UP001194468"/>
    </source>
</evidence>
<evidence type="ECO:0000313" key="1">
    <source>
        <dbReference type="EMBL" id="KAF8437243.1"/>
    </source>
</evidence>
<reference evidence="1" key="1">
    <citation type="submission" date="2019-10" db="EMBL/GenBank/DDBJ databases">
        <authorList>
            <consortium name="DOE Joint Genome Institute"/>
            <person name="Kuo A."/>
            <person name="Miyauchi S."/>
            <person name="Kiss E."/>
            <person name="Drula E."/>
            <person name="Kohler A."/>
            <person name="Sanchez-Garcia M."/>
            <person name="Andreopoulos B."/>
            <person name="Barry K.W."/>
            <person name="Bonito G."/>
            <person name="Buee M."/>
            <person name="Carver A."/>
            <person name="Chen C."/>
            <person name="Cichocki N."/>
            <person name="Clum A."/>
            <person name="Culley D."/>
            <person name="Crous P.W."/>
            <person name="Fauchery L."/>
            <person name="Girlanda M."/>
            <person name="Hayes R."/>
            <person name="Keri Z."/>
            <person name="LaButti K."/>
            <person name="Lipzen A."/>
            <person name="Lombard V."/>
            <person name="Magnuson J."/>
            <person name="Maillard F."/>
            <person name="Morin E."/>
            <person name="Murat C."/>
            <person name="Nolan M."/>
            <person name="Ohm R."/>
            <person name="Pangilinan J."/>
            <person name="Pereira M."/>
            <person name="Perotto S."/>
            <person name="Peter M."/>
            <person name="Riley R."/>
            <person name="Sitrit Y."/>
            <person name="Stielow B."/>
            <person name="Szollosi G."/>
            <person name="Zifcakova L."/>
            <person name="Stursova M."/>
            <person name="Spatafora J.W."/>
            <person name="Tedersoo L."/>
            <person name="Vaario L.-M."/>
            <person name="Yamada A."/>
            <person name="Yan M."/>
            <person name="Wang P."/>
            <person name="Xu J."/>
            <person name="Bruns T."/>
            <person name="Baldrian P."/>
            <person name="Vilgalys R."/>
            <person name="Henrissat B."/>
            <person name="Grigoriev I.V."/>
            <person name="Hibbett D."/>
            <person name="Nagy L.G."/>
            <person name="Martin F.M."/>
        </authorList>
    </citation>
    <scope>NUCLEOTIDE SEQUENCE</scope>
    <source>
        <strain evidence="1">BED1</strain>
    </source>
</reference>
<sequence length="192" mass="21528">MSLMDHVKRIRELRVYVPDFQDVSGMLHKLDSHGAPRLQVLAISVRAIWLSVPFKFGGDTPALRTFKLSYCPVPWCLFKLSCFDNSESGNSYSGSAKHRGVPSACKASHGPVRWYPFNGDTASLRALQLLGSALPWYSFKSVSSLTRRTFWGKILDFCRQSEPLRYLSLLPIRNPYATLYLPAGSANFPSHG</sequence>
<keyword evidence="2" id="KW-1185">Reference proteome</keyword>
<gene>
    <name evidence="1" type="ORF">L210DRAFT_601078</name>
</gene>
<protein>
    <submittedName>
        <fullName evidence="1">Uncharacterized protein</fullName>
    </submittedName>
</protein>
<comment type="caution">
    <text evidence="1">The sequence shown here is derived from an EMBL/GenBank/DDBJ whole genome shotgun (WGS) entry which is preliminary data.</text>
</comment>
<dbReference type="EMBL" id="WHUW01000019">
    <property type="protein sequence ID" value="KAF8437243.1"/>
    <property type="molecule type" value="Genomic_DNA"/>
</dbReference>
<name>A0AAD4BQY0_BOLED</name>
<dbReference type="Proteomes" id="UP001194468">
    <property type="component" value="Unassembled WGS sequence"/>
</dbReference>
<proteinExistence type="predicted"/>
<accession>A0AAD4BQY0</accession>
<dbReference type="AlphaFoldDB" id="A0AAD4BQY0"/>
<reference evidence="1" key="2">
    <citation type="journal article" date="2020" name="Nat. Commun.">
        <title>Large-scale genome sequencing of mycorrhizal fungi provides insights into the early evolution of symbiotic traits.</title>
        <authorList>
            <person name="Miyauchi S."/>
            <person name="Kiss E."/>
            <person name="Kuo A."/>
            <person name="Drula E."/>
            <person name="Kohler A."/>
            <person name="Sanchez-Garcia M."/>
            <person name="Morin E."/>
            <person name="Andreopoulos B."/>
            <person name="Barry K.W."/>
            <person name="Bonito G."/>
            <person name="Buee M."/>
            <person name="Carver A."/>
            <person name="Chen C."/>
            <person name="Cichocki N."/>
            <person name="Clum A."/>
            <person name="Culley D."/>
            <person name="Crous P.W."/>
            <person name="Fauchery L."/>
            <person name="Girlanda M."/>
            <person name="Hayes R.D."/>
            <person name="Keri Z."/>
            <person name="LaButti K."/>
            <person name="Lipzen A."/>
            <person name="Lombard V."/>
            <person name="Magnuson J."/>
            <person name="Maillard F."/>
            <person name="Murat C."/>
            <person name="Nolan M."/>
            <person name="Ohm R.A."/>
            <person name="Pangilinan J."/>
            <person name="Pereira M.F."/>
            <person name="Perotto S."/>
            <person name="Peter M."/>
            <person name="Pfister S."/>
            <person name="Riley R."/>
            <person name="Sitrit Y."/>
            <person name="Stielow J.B."/>
            <person name="Szollosi G."/>
            <person name="Zifcakova L."/>
            <person name="Stursova M."/>
            <person name="Spatafora J.W."/>
            <person name="Tedersoo L."/>
            <person name="Vaario L.M."/>
            <person name="Yamada A."/>
            <person name="Yan M."/>
            <person name="Wang P."/>
            <person name="Xu J."/>
            <person name="Bruns T."/>
            <person name="Baldrian P."/>
            <person name="Vilgalys R."/>
            <person name="Dunand C."/>
            <person name="Henrissat B."/>
            <person name="Grigoriev I.V."/>
            <person name="Hibbett D."/>
            <person name="Nagy L.G."/>
            <person name="Martin F.M."/>
        </authorList>
    </citation>
    <scope>NUCLEOTIDE SEQUENCE</scope>
    <source>
        <strain evidence="1">BED1</strain>
    </source>
</reference>